<evidence type="ECO:0000313" key="1">
    <source>
        <dbReference type="EMBL" id="MDS0297050.1"/>
    </source>
</evidence>
<reference evidence="1 2" key="1">
    <citation type="submission" date="2022-06" db="EMBL/GenBank/DDBJ databases">
        <title>Halogeometricum sp. a new haloarchaeum isolate from saline soil.</title>
        <authorList>
            <person name="Strakova D."/>
            <person name="Galisteo C."/>
            <person name="Sanchez-Porro C."/>
            <person name="Ventosa A."/>
        </authorList>
    </citation>
    <scope>NUCLEOTIDE SEQUENCE [LARGE SCALE GENOMIC DNA]</scope>
    <source>
        <strain evidence="2">S3BR25-2</strain>
    </source>
</reference>
<protein>
    <submittedName>
        <fullName evidence="1">Uncharacterized protein</fullName>
    </submittedName>
</protein>
<comment type="caution">
    <text evidence="1">The sequence shown here is derived from an EMBL/GenBank/DDBJ whole genome shotgun (WGS) entry which is preliminary data.</text>
</comment>
<organism evidence="1 2">
    <name type="scientific">Halogeometricum luteum</name>
    <dbReference type="NCBI Taxonomy" id="2950537"/>
    <lineage>
        <taxon>Archaea</taxon>
        <taxon>Methanobacteriati</taxon>
        <taxon>Methanobacteriota</taxon>
        <taxon>Stenosarchaea group</taxon>
        <taxon>Halobacteria</taxon>
        <taxon>Halobacteriales</taxon>
        <taxon>Haloferacaceae</taxon>
        <taxon>Halogeometricum</taxon>
    </lineage>
</organism>
<keyword evidence="2" id="KW-1185">Reference proteome</keyword>
<dbReference type="EMBL" id="JAMQOQ010000011">
    <property type="protein sequence ID" value="MDS0297050.1"/>
    <property type="molecule type" value="Genomic_DNA"/>
</dbReference>
<dbReference type="RefSeq" id="WP_310930986.1">
    <property type="nucleotide sequence ID" value="NZ_JAMQOQ010000011.1"/>
</dbReference>
<proteinExistence type="predicted"/>
<accession>A0ABU2G8B6</accession>
<evidence type="ECO:0000313" key="2">
    <source>
        <dbReference type="Proteomes" id="UP001254813"/>
    </source>
</evidence>
<sequence length="216" mass="23870">MHPLLSESAYSESYLVGITDGQEIHSNTSFTFGELYVQSRTELVMNRRQLLSASAPLFVLGAGCLDQPDDSTDGGSGQSGSGAGVNDAKLKLEKYKDHEKAIDDGYQNIDTCIGGLGTPFVKENVPQVSYDMPNALFYERTDTKQYELRGAEWFVPTSDVEDPPALFAGDDRRTFRGPMKGHYSDQPRHYGLHVWLFTENPNGQFANSNPNLTCSD</sequence>
<name>A0ABU2G8B6_9EURY</name>
<dbReference type="Proteomes" id="UP001254813">
    <property type="component" value="Unassembled WGS sequence"/>
</dbReference>
<gene>
    <name evidence="1" type="ORF">NDI79_23065</name>
</gene>